<feature type="binding site" evidence="14 16">
    <location>
        <position position="607"/>
    </location>
    <ligand>
        <name>Zn(2+)</name>
        <dbReference type="ChEBI" id="CHEBI:29105"/>
        <note>catalytic</note>
    </ligand>
</feature>
<gene>
    <name evidence="20" type="ORF">P4O66_009962</name>
</gene>
<feature type="region of interest" description="Disordered" evidence="17">
    <location>
        <begin position="1378"/>
        <end position="1400"/>
    </location>
</feature>
<keyword evidence="3" id="KW-0272">Extracellular matrix</keyword>
<dbReference type="SMART" id="SM00209">
    <property type="entry name" value="TSP1"/>
    <property type="match status" value="5"/>
</dbReference>
<evidence type="ECO:0000256" key="7">
    <source>
        <dbReference type="ARBA" id="ARBA00022737"/>
    </source>
</evidence>
<dbReference type="Pfam" id="PF08686">
    <property type="entry name" value="PLAC"/>
    <property type="match status" value="1"/>
</dbReference>
<feature type="disulfide bond" evidence="15">
    <location>
        <begin position="692"/>
        <end position="732"/>
    </location>
</feature>
<keyword evidence="9 14" id="KW-0862">Zinc</keyword>
<dbReference type="GO" id="GO:0046872">
    <property type="term" value="F:metal ion binding"/>
    <property type="evidence" value="ECO:0007669"/>
    <property type="project" value="UniProtKB-KW"/>
</dbReference>
<dbReference type="FunFam" id="3.40.390.10:FF:000001">
    <property type="entry name" value="A disintegrin and metalloproteinase with thrombospondin motifs 1"/>
    <property type="match status" value="1"/>
</dbReference>
<dbReference type="InterPro" id="IPR000884">
    <property type="entry name" value="TSP1_rpt"/>
</dbReference>
<evidence type="ECO:0000256" key="17">
    <source>
        <dbReference type="SAM" id="MobiDB-lite"/>
    </source>
</evidence>
<dbReference type="Pfam" id="PF05986">
    <property type="entry name" value="ADAMTS_spacer1"/>
    <property type="match status" value="1"/>
</dbReference>
<dbReference type="InterPro" id="IPR024079">
    <property type="entry name" value="MetalloPept_cat_dom_sf"/>
</dbReference>
<dbReference type="Proteomes" id="UP001239994">
    <property type="component" value="Unassembled WGS sequence"/>
</dbReference>
<evidence type="ECO:0000256" key="16">
    <source>
        <dbReference type="PROSITE-ProRule" id="PRU00276"/>
    </source>
</evidence>
<comment type="caution">
    <text evidence="16">Lacks conserved residue(s) required for the propagation of feature annotation.</text>
</comment>
<evidence type="ECO:0000256" key="10">
    <source>
        <dbReference type="ARBA" id="ARBA00023049"/>
    </source>
</evidence>
<evidence type="ECO:0000256" key="15">
    <source>
        <dbReference type="PIRSR" id="PIRSR613273-3"/>
    </source>
</evidence>
<dbReference type="CDD" id="cd04273">
    <property type="entry name" value="ZnMc_ADAMTS_like"/>
    <property type="match status" value="1"/>
</dbReference>
<dbReference type="Pfam" id="PF19236">
    <property type="entry name" value="ADAMTS_CR_3"/>
    <property type="match status" value="1"/>
</dbReference>
<evidence type="ECO:0000256" key="14">
    <source>
        <dbReference type="PIRSR" id="PIRSR613273-2"/>
    </source>
</evidence>
<sequence length="1510" mass="168456">MACFVPDRTSLTSTFVPVAILFILGNYECFQLSSPVPYTEPNGNDESSSSLLESLRLPLDSEYEIVAPYEVDQQGEYVSHAVAHHHRRRRSAEGFGTILGGMAHFRLHGLGEDFHLELSPAYGLITPGFMVQTLGKNGSKSLQPFLEQEFCFYQGSVRSKANSSVALSTCTGMARHGPRDHLGLRPSSEGPGVGTGSASRRNWPWAARSSPTLVVWNARPVCKVDQPSCGFRPEQSGLIPRRAFVRPLSSERRSYRQPSVGRSDRLLGRQALGSSTSDLAWIRARVRSVCVFPCNQSGLIRTEQADYFLRPLHQQQLWAENYTAPPDHYPHILYKRHTSPQTSGGRERRHTPPQTGAERDRISSTVQKRHGKETELMDAFRDKRRPRLSTHEHTELGNGYHGRHNRHSNYRHGTQQRQHYCGRRKKYVLKPPGKDLYILPDEYSRFPARSKRAPGPPARPNQKLNVETLVVVDQKMMENHGRENITTYVLTVLNMVSTLFKDRTIGGDINIVIVGLILLPEDQEGLVISHHADHTLNSFCQWQSGLTGREGRRHDHAILLTGLDICSWKNEPCDTLGLAPISGMCSKYRSCTINEDTGLGLAFTIAHESGHNFGMVHDGEGNVCKKSVGNIMSPTLAGHNGLFSWSFCSRQYLSRFLSTAQATCLSDEPHAAQEYRYPEKLPGELYDTDTQCKWQFGVKAKLCMLNFKKARTALLHLHLHHNFCDICKALWCHRVGRKCETKFMPAAEGSVCGPEMWCRRGQCVKQGEEGPRPVHGQWSSWSIWSSCSRTCESGVTYRERHCNSPKPASGGRFCEGSSRSYKLCNTEDCPQNSVDFRAAQCAEFNSKPFRGWYYTWRPYTRVDDQDMCKLYCFAEGYDFFFALSSRVLDGTRCTEDSPNVCVDGLCERVGCDGVLGSMAELDMCGVCNGNNSTCKIYEGKYTKQHYTNDYYAVVTIPAGARSIHIAELNSSSSYLALRNTHRKYYLNGQWTVNWPGRRSVAGAVFYYRRPYNQPESLTSTGPTNETLVVEASVVLVDGGQAGVWWEYAVTSRGTENKHSYSWAVIPTQCSATCGRGEMITKASCYRDLRVQVNTSSCNARTRPSTGVQPCNTQPCPPSWIIGDWSTCSRTCSSGEQRRQVQCAQRTGPTQSDVLEDSRCVRPPPARTQACNTHTCPAAWVTGPWSQCSRKCAKGLRKRTWTAVCMSGTSGPQTLVLPDSMCVVMPRPRSLQNCVTRRCHKPPKTQWILSAWQQPSSLFLSTPNTPALVLSLCVSHCLSHSFSLSVPSLPACYATVLCDVWGRRAGPLCEVCGEGYRRETRRTGSQEVPAYAQTLSQAAEAVCPAGVPPWARHFLASLVHLTLVPGKFTLPLNPTTSAWPYSPPTPPQPHSHPSYTPPQPQTPLNLSRYTQFMRFRYLKILLECCTVSCGGGVQLRSVQCLVHGRPSPGCSAQLKPSASQTCNTAYCHQHPHQGVVCADSYSWCHLVPQHGVCSHRFYGKQCCKSCSHTSV</sequence>
<keyword evidence="21" id="KW-1185">Reference proteome</keyword>
<keyword evidence="2" id="KW-0964">Secreted</keyword>
<comment type="cofactor">
    <cofactor evidence="14">
        <name>Zn(2+)</name>
        <dbReference type="ChEBI" id="CHEBI:29105"/>
    </cofactor>
    <text evidence="14">Binds 1 zinc ion per subunit.</text>
</comment>
<dbReference type="SUPFAM" id="SSF82895">
    <property type="entry name" value="TSP-1 type 1 repeat"/>
    <property type="match status" value="4"/>
</dbReference>
<dbReference type="GO" id="GO:0031012">
    <property type="term" value="C:extracellular matrix"/>
    <property type="evidence" value="ECO:0007669"/>
    <property type="project" value="TreeGrafter"/>
</dbReference>
<feature type="disulfide bond" evidence="15">
    <location>
        <begin position="703"/>
        <end position="739"/>
    </location>
</feature>
<dbReference type="Gene3D" id="2.60.120.830">
    <property type="match status" value="1"/>
</dbReference>
<feature type="disulfide bond" evidence="15">
    <location>
        <begin position="787"/>
        <end position="824"/>
    </location>
</feature>
<dbReference type="InterPro" id="IPR036383">
    <property type="entry name" value="TSP1_rpt_sf"/>
</dbReference>
<dbReference type="PROSITE" id="PS50092">
    <property type="entry name" value="TSP1"/>
    <property type="match status" value="4"/>
</dbReference>
<keyword evidence="8" id="KW-0378">Hydrolase</keyword>
<dbReference type="SUPFAM" id="SSF55486">
    <property type="entry name" value="Metalloproteases ('zincins'), catalytic domain"/>
    <property type="match status" value="1"/>
</dbReference>
<dbReference type="GO" id="GO:0004222">
    <property type="term" value="F:metalloendopeptidase activity"/>
    <property type="evidence" value="ECO:0007669"/>
    <property type="project" value="InterPro"/>
</dbReference>
<dbReference type="PANTHER" id="PTHR13723:SF140">
    <property type="entry name" value="A DISINTEGRIN AND METALLOPROTEINASE WITH THROMBOSPONDIN MOTIFS 16"/>
    <property type="match status" value="1"/>
</dbReference>
<dbReference type="InterPro" id="IPR002870">
    <property type="entry name" value="Peptidase_M12B_N"/>
</dbReference>
<evidence type="ECO:0000259" key="19">
    <source>
        <dbReference type="PROSITE" id="PS50900"/>
    </source>
</evidence>
<comment type="subcellular location">
    <subcellularLocation>
        <location evidence="1">Secreted</location>
        <location evidence="1">Extracellular space</location>
        <location evidence="1">Extracellular matrix</location>
    </subcellularLocation>
</comment>
<dbReference type="InterPro" id="IPR010909">
    <property type="entry name" value="PLAC"/>
</dbReference>
<feature type="active site" evidence="13 16">
    <location>
        <position position="608"/>
    </location>
</feature>
<feature type="disulfide bond" evidence="15">
    <location>
        <begin position="624"/>
        <end position="648"/>
    </location>
</feature>
<evidence type="ECO:0000256" key="5">
    <source>
        <dbReference type="ARBA" id="ARBA00022723"/>
    </source>
</evidence>
<evidence type="ECO:0000256" key="3">
    <source>
        <dbReference type="ARBA" id="ARBA00022530"/>
    </source>
</evidence>
<feature type="compositionally biased region" description="Basic residues" evidence="17">
    <location>
        <begin position="401"/>
        <end position="410"/>
    </location>
</feature>
<keyword evidence="11 15" id="KW-1015">Disulfide bond</keyword>
<feature type="disulfide bond" evidence="15">
    <location>
        <begin position="791"/>
        <end position="829"/>
    </location>
</feature>
<feature type="binding site" evidence="14">
    <location>
        <position position="667"/>
    </location>
    <ligand>
        <name>Ca(2+)</name>
        <dbReference type="ChEBI" id="CHEBI:29108"/>
        <label>2</label>
    </ligand>
</feature>
<feature type="compositionally biased region" description="Basic and acidic residues" evidence="17">
    <location>
        <begin position="372"/>
        <end position="381"/>
    </location>
</feature>
<dbReference type="PROSITE" id="PS50215">
    <property type="entry name" value="ADAM_MEPRO"/>
    <property type="match status" value="1"/>
</dbReference>
<proteinExistence type="predicted"/>
<feature type="disulfide bond" evidence="15">
    <location>
        <begin position="585"/>
        <end position="664"/>
    </location>
</feature>
<dbReference type="Pfam" id="PF01562">
    <property type="entry name" value="Pep_M12B_propep"/>
    <property type="match status" value="1"/>
</dbReference>
<dbReference type="PROSITE" id="PS50900">
    <property type="entry name" value="PLAC"/>
    <property type="match status" value="1"/>
</dbReference>
<feature type="disulfide bond" evidence="15">
    <location>
        <begin position="727"/>
        <end position="758"/>
    </location>
</feature>
<keyword evidence="14" id="KW-0106">Calcium</keyword>
<evidence type="ECO:0000313" key="21">
    <source>
        <dbReference type="Proteomes" id="UP001239994"/>
    </source>
</evidence>
<dbReference type="Gene3D" id="2.20.100.10">
    <property type="entry name" value="Thrombospondin type-1 (TSP1) repeat"/>
    <property type="match status" value="3"/>
</dbReference>
<keyword evidence="6" id="KW-0732">Signal</keyword>
<dbReference type="GO" id="GO:0006508">
    <property type="term" value="P:proteolysis"/>
    <property type="evidence" value="ECO:0007669"/>
    <property type="project" value="UniProtKB-KW"/>
</dbReference>
<keyword evidence="10" id="KW-0482">Metalloprotease</keyword>
<evidence type="ECO:0000259" key="18">
    <source>
        <dbReference type="PROSITE" id="PS50215"/>
    </source>
</evidence>
<feature type="binding site" evidence="14">
    <location>
        <position position="467"/>
    </location>
    <ligand>
        <name>Ca(2+)</name>
        <dbReference type="ChEBI" id="CHEBI:29108"/>
        <label>2</label>
    </ligand>
</feature>
<feature type="disulfide bond" evidence="15">
    <location>
        <begin position="802"/>
        <end position="814"/>
    </location>
</feature>
<dbReference type="InterPro" id="IPR045371">
    <property type="entry name" value="ADAMTS_CR_3"/>
</dbReference>
<organism evidence="20 21">
    <name type="scientific">Electrophorus voltai</name>
    <dbReference type="NCBI Taxonomy" id="2609070"/>
    <lineage>
        <taxon>Eukaryota</taxon>
        <taxon>Metazoa</taxon>
        <taxon>Chordata</taxon>
        <taxon>Craniata</taxon>
        <taxon>Vertebrata</taxon>
        <taxon>Euteleostomi</taxon>
        <taxon>Actinopterygii</taxon>
        <taxon>Neopterygii</taxon>
        <taxon>Teleostei</taxon>
        <taxon>Ostariophysi</taxon>
        <taxon>Gymnotiformes</taxon>
        <taxon>Gymnotoidei</taxon>
        <taxon>Gymnotidae</taxon>
        <taxon>Electrophorus</taxon>
    </lineage>
</organism>
<dbReference type="Pfam" id="PF17771">
    <property type="entry name" value="ADAMTS_CR_2"/>
    <property type="match status" value="1"/>
</dbReference>
<keyword evidence="7" id="KW-0677">Repeat</keyword>
<feature type="domain" description="Peptidase M12B" evidence="18">
    <location>
        <begin position="464"/>
        <end position="669"/>
    </location>
</feature>
<feature type="domain" description="PLAC" evidence="19">
    <location>
        <begin position="1472"/>
        <end position="1509"/>
    </location>
</feature>
<feature type="binding site" evidence="14">
    <location>
        <position position="555"/>
    </location>
    <ligand>
        <name>Ca(2+)</name>
        <dbReference type="ChEBI" id="CHEBI:29108"/>
        <label>1</label>
    </ligand>
</feature>
<keyword evidence="12" id="KW-0325">Glycoprotein</keyword>
<dbReference type="FunFam" id="2.20.100.10:FF:000006">
    <property type="entry name" value="A disintegrin and metalloproteinase with thrombospondin motifs 1"/>
    <property type="match status" value="1"/>
</dbReference>
<dbReference type="FunFam" id="2.60.120.830:FF:000001">
    <property type="entry name" value="A disintegrin and metalloproteinase with thrombospondin motifs 1"/>
    <property type="match status" value="1"/>
</dbReference>
<feature type="binding site" evidence="14">
    <location>
        <position position="664"/>
    </location>
    <ligand>
        <name>Ca(2+)</name>
        <dbReference type="ChEBI" id="CHEBI:29108"/>
        <label>1</label>
    </ligand>
</feature>
<evidence type="ECO:0000256" key="11">
    <source>
        <dbReference type="ARBA" id="ARBA00023157"/>
    </source>
</evidence>
<dbReference type="Gene3D" id="3.40.390.10">
    <property type="entry name" value="Collagenase (Catalytic Domain)"/>
    <property type="match status" value="1"/>
</dbReference>
<evidence type="ECO:0000313" key="20">
    <source>
        <dbReference type="EMBL" id="KAK1794756.1"/>
    </source>
</evidence>
<feature type="region of interest" description="Disordered" evidence="17">
    <location>
        <begin position="177"/>
        <end position="201"/>
    </location>
</feature>
<feature type="binding site" evidence="14">
    <location>
        <position position="467"/>
    </location>
    <ligand>
        <name>Ca(2+)</name>
        <dbReference type="ChEBI" id="CHEBI:29108"/>
        <label>1</label>
    </ligand>
</feature>
<dbReference type="InterPro" id="IPR010294">
    <property type="entry name" value="ADAMTS_spacer1"/>
</dbReference>
<feature type="compositionally biased region" description="Pro residues" evidence="17">
    <location>
        <begin position="1380"/>
        <end position="1400"/>
    </location>
</feature>
<dbReference type="InterPro" id="IPR001590">
    <property type="entry name" value="Peptidase_M12B"/>
</dbReference>
<feature type="binding site" evidence="14 16">
    <location>
        <position position="611"/>
    </location>
    <ligand>
        <name>Zn(2+)</name>
        <dbReference type="ChEBI" id="CHEBI:29105"/>
        <note>catalytic</note>
    </ligand>
</feature>
<keyword evidence="5 14" id="KW-0479">Metal-binding</keyword>
<feature type="disulfide bond" evidence="15">
    <location>
        <begin position="752"/>
        <end position="763"/>
    </location>
</feature>
<evidence type="ECO:0000256" key="4">
    <source>
        <dbReference type="ARBA" id="ARBA00022670"/>
    </source>
</evidence>
<evidence type="ECO:0000256" key="2">
    <source>
        <dbReference type="ARBA" id="ARBA00022525"/>
    </source>
</evidence>
<feature type="binding site" evidence="14 16">
    <location>
        <position position="617"/>
    </location>
    <ligand>
        <name>Zn(2+)</name>
        <dbReference type="ChEBI" id="CHEBI:29105"/>
        <note>catalytic</note>
    </ligand>
</feature>
<feature type="binding site" evidence="14">
    <location>
        <position position="667"/>
    </location>
    <ligand>
        <name>Ca(2+)</name>
        <dbReference type="ChEBI" id="CHEBI:29108"/>
        <label>1</label>
    </ligand>
</feature>
<evidence type="ECO:0000256" key="8">
    <source>
        <dbReference type="ARBA" id="ARBA00022801"/>
    </source>
</evidence>
<evidence type="ECO:0000256" key="9">
    <source>
        <dbReference type="ARBA" id="ARBA00022833"/>
    </source>
</evidence>
<evidence type="ECO:0000256" key="1">
    <source>
        <dbReference type="ARBA" id="ARBA00004498"/>
    </source>
</evidence>
<dbReference type="Pfam" id="PF01421">
    <property type="entry name" value="Reprolysin"/>
    <property type="match status" value="1"/>
</dbReference>
<feature type="disulfide bond" evidence="15">
    <location>
        <begin position="566"/>
        <end position="573"/>
    </location>
</feature>
<dbReference type="InterPro" id="IPR013273">
    <property type="entry name" value="ADAMTS/ADAMTS-like"/>
</dbReference>
<dbReference type="InterPro" id="IPR050439">
    <property type="entry name" value="ADAMTS_ADAMTS-like"/>
</dbReference>
<dbReference type="GO" id="GO:0030198">
    <property type="term" value="P:extracellular matrix organization"/>
    <property type="evidence" value="ECO:0007669"/>
    <property type="project" value="InterPro"/>
</dbReference>
<evidence type="ECO:0000256" key="6">
    <source>
        <dbReference type="ARBA" id="ARBA00022729"/>
    </source>
</evidence>
<accession>A0AAD8ZB83</accession>
<comment type="caution">
    <text evidence="20">The sequence shown here is derived from an EMBL/GenBank/DDBJ whole genome shotgun (WGS) entry which is preliminary data.</text>
</comment>
<evidence type="ECO:0000256" key="13">
    <source>
        <dbReference type="PIRSR" id="PIRSR613273-1"/>
    </source>
</evidence>
<reference evidence="20" key="1">
    <citation type="submission" date="2023-03" db="EMBL/GenBank/DDBJ databases">
        <title>Electrophorus voltai genome.</title>
        <authorList>
            <person name="Bian C."/>
        </authorList>
    </citation>
    <scope>NUCLEOTIDE SEQUENCE</scope>
    <source>
        <strain evidence="20">CB-2022</strain>
        <tissue evidence="20">Muscle</tissue>
    </source>
</reference>
<name>A0AAD8ZB83_9TELE</name>
<keyword evidence="4" id="KW-0645">Protease</keyword>
<dbReference type="InterPro" id="IPR041645">
    <property type="entry name" value="ADAMTS_CR_2"/>
</dbReference>
<dbReference type="Pfam" id="PF19030">
    <property type="entry name" value="TSP1_ADAMTS"/>
    <property type="match status" value="3"/>
</dbReference>
<evidence type="ECO:0000256" key="12">
    <source>
        <dbReference type="ARBA" id="ARBA00023180"/>
    </source>
</evidence>
<protein>
    <recommendedName>
        <fullName evidence="22">Peptidase M12B domain-containing protein</fullName>
    </recommendedName>
</protein>
<dbReference type="PANTHER" id="PTHR13723">
    <property type="entry name" value="ADAMTS A DISINTEGRIN AND METALLOPROTEASE WITH THROMBOSPONDIN MOTIFS PROTEASE"/>
    <property type="match status" value="1"/>
</dbReference>
<dbReference type="PRINTS" id="PR01857">
    <property type="entry name" value="ADAMTSFAMILY"/>
</dbReference>
<evidence type="ECO:0008006" key="22">
    <source>
        <dbReference type="Google" id="ProtNLM"/>
    </source>
</evidence>
<feature type="disulfide bond" evidence="15">
    <location>
        <begin position="540"/>
        <end position="591"/>
    </location>
</feature>
<dbReference type="Gene3D" id="3.40.1620.60">
    <property type="match status" value="1"/>
</dbReference>
<feature type="region of interest" description="Disordered" evidence="17">
    <location>
        <begin position="333"/>
        <end position="413"/>
    </location>
</feature>
<dbReference type="EMBL" id="JAROKS010000016">
    <property type="protein sequence ID" value="KAK1794756.1"/>
    <property type="molecule type" value="Genomic_DNA"/>
</dbReference>
<dbReference type="Pfam" id="PF00090">
    <property type="entry name" value="TSP_1"/>
    <property type="match status" value="1"/>
</dbReference>